<evidence type="ECO:0000256" key="3">
    <source>
        <dbReference type="ARBA" id="ARBA00022475"/>
    </source>
</evidence>
<evidence type="ECO:0000313" key="10">
    <source>
        <dbReference type="Proteomes" id="UP000004956"/>
    </source>
</evidence>
<evidence type="ECO:0000256" key="4">
    <source>
        <dbReference type="ARBA" id="ARBA00022692"/>
    </source>
</evidence>
<proteinExistence type="inferred from homology"/>
<comment type="similarity">
    <text evidence="7">Belongs to the binding-protein-dependent transport system permease family.</text>
</comment>
<organism evidence="9 10">
    <name type="scientific">Sutterella parvirubra YIT 11816</name>
    <dbReference type="NCBI Taxonomy" id="762967"/>
    <lineage>
        <taxon>Bacteria</taxon>
        <taxon>Pseudomonadati</taxon>
        <taxon>Pseudomonadota</taxon>
        <taxon>Betaproteobacteria</taxon>
        <taxon>Burkholderiales</taxon>
        <taxon>Sutterellaceae</taxon>
        <taxon>Sutterella</taxon>
    </lineage>
</organism>
<evidence type="ECO:0000256" key="1">
    <source>
        <dbReference type="ARBA" id="ARBA00004651"/>
    </source>
</evidence>
<feature type="transmembrane region" description="Helical" evidence="7">
    <location>
        <begin position="27"/>
        <end position="48"/>
    </location>
</feature>
<sequence>SAETAEAQDARPSFAVRILREVREAPFAAAAFVVLAVLLGSAAFGPMLSPFDPYDPTTYDIVDANFPPSWIDGGDPAHMLGTDDQGRDLLALILSGMRLSFLIGFAAAILSMVLGVGAGLVAGYRGGWADALLMRLCDVALTFPALLAALLFDGVMRAVVGEGAGTTTTYVVLLAAMTLTGWVPYARTVRALAKQKRGEDYVSAARMMGEGAATVMIRHVLPNVMGPVWVLLAMNVGGAVMTEATLSFLGVGVPPTTPSLGTLIRIGSDYVLSGEWWIAFFPGSVLALSVLSVNILGDRLRDALNPMLRR</sequence>
<comment type="subcellular location">
    <subcellularLocation>
        <location evidence="1 7">Cell membrane</location>
        <topology evidence="1 7">Multi-pass membrane protein</topology>
    </subcellularLocation>
</comment>
<dbReference type="InterPro" id="IPR000515">
    <property type="entry name" value="MetI-like"/>
</dbReference>
<keyword evidence="3" id="KW-1003">Cell membrane</keyword>
<dbReference type="InterPro" id="IPR050366">
    <property type="entry name" value="BP-dependent_transpt_permease"/>
</dbReference>
<reference evidence="9 10" key="1">
    <citation type="submission" date="2011-11" db="EMBL/GenBank/DDBJ databases">
        <authorList>
            <person name="Weinstock G."/>
            <person name="Sodergren E."/>
            <person name="Clifton S."/>
            <person name="Fulton L."/>
            <person name="Fulton B."/>
            <person name="Courtney L."/>
            <person name="Fronick C."/>
            <person name="Harrison M."/>
            <person name="Strong C."/>
            <person name="Farmer C."/>
            <person name="Delahaunty K."/>
            <person name="Markovic C."/>
            <person name="Hall O."/>
            <person name="Minx P."/>
            <person name="Tomlinson C."/>
            <person name="Mitreva M."/>
            <person name="Hou S."/>
            <person name="Chen J."/>
            <person name="Wollam A."/>
            <person name="Pepin K.H."/>
            <person name="Johnson M."/>
            <person name="Bhonagiri V."/>
            <person name="Zhang X."/>
            <person name="Suruliraj S."/>
            <person name="Warren W."/>
            <person name="Chinwalla A."/>
            <person name="Mardis E.R."/>
            <person name="Wilson R.K."/>
        </authorList>
    </citation>
    <scope>NUCLEOTIDE SEQUENCE [LARGE SCALE GENOMIC DNA]</scope>
    <source>
        <strain evidence="9 10">YIT 11816</strain>
    </source>
</reference>
<dbReference type="InterPro" id="IPR035906">
    <property type="entry name" value="MetI-like_sf"/>
</dbReference>
<dbReference type="GO" id="GO:0055085">
    <property type="term" value="P:transmembrane transport"/>
    <property type="evidence" value="ECO:0007669"/>
    <property type="project" value="InterPro"/>
</dbReference>
<dbReference type="PANTHER" id="PTHR43386:SF26">
    <property type="entry name" value="ABC TRANSPORTER PERMEASE PROTEIN"/>
    <property type="match status" value="1"/>
</dbReference>
<evidence type="ECO:0000256" key="6">
    <source>
        <dbReference type="ARBA" id="ARBA00023136"/>
    </source>
</evidence>
<evidence type="ECO:0000256" key="2">
    <source>
        <dbReference type="ARBA" id="ARBA00022448"/>
    </source>
</evidence>
<dbReference type="GO" id="GO:0005886">
    <property type="term" value="C:plasma membrane"/>
    <property type="evidence" value="ECO:0007669"/>
    <property type="project" value="UniProtKB-SubCell"/>
</dbReference>
<feature type="transmembrane region" description="Helical" evidence="7">
    <location>
        <begin position="228"/>
        <end position="251"/>
    </location>
</feature>
<dbReference type="PROSITE" id="PS50928">
    <property type="entry name" value="ABC_TM1"/>
    <property type="match status" value="1"/>
</dbReference>
<feature type="transmembrane region" description="Helical" evidence="7">
    <location>
        <begin position="168"/>
        <end position="186"/>
    </location>
</feature>
<dbReference type="Pfam" id="PF12911">
    <property type="entry name" value="OppC_N"/>
    <property type="match status" value="1"/>
</dbReference>
<dbReference type="PATRIC" id="fig|762967.3.peg.1823"/>
<dbReference type="Gene3D" id="1.10.3720.10">
    <property type="entry name" value="MetI-like"/>
    <property type="match status" value="1"/>
</dbReference>
<feature type="transmembrane region" description="Helical" evidence="7">
    <location>
        <begin position="276"/>
        <end position="297"/>
    </location>
</feature>
<feature type="non-terminal residue" evidence="9">
    <location>
        <position position="1"/>
    </location>
</feature>
<keyword evidence="4 7" id="KW-0812">Transmembrane</keyword>
<evidence type="ECO:0000256" key="7">
    <source>
        <dbReference type="RuleBase" id="RU363032"/>
    </source>
</evidence>
<dbReference type="Proteomes" id="UP000004956">
    <property type="component" value="Unassembled WGS sequence"/>
</dbReference>
<feature type="transmembrane region" description="Helical" evidence="7">
    <location>
        <begin position="136"/>
        <end position="156"/>
    </location>
</feature>
<gene>
    <name evidence="9" type="ORF">HMPREF9440_02312</name>
</gene>
<keyword evidence="2 7" id="KW-0813">Transport</keyword>
<dbReference type="EMBL" id="AFBQ01000350">
    <property type="protein sequence ID" value="EHY30327.1"/>
    <property type="molecule type" value="Genomic_DNA"/>
</dbReference>
<dbReference type="CDD" id="cd06261">
    <property type="entry name" value="TM_PBP2"/>
    <property type="match status" value="1"/>
</dbReference>
<dbReference type="InterPro" id="IPR025966">
    <property type="entry name" value="OppC_N"/>
</dbReference>
<dbReference type="HOGENOM" id="CLU_895813_0_0_4"/>
<evidence type="ECO:0000256" key="5">
    <source>
        <dbReference type="ARBA" id="ARBA00022989"/>
    </source>
</evidence>
<name>H3KHR6_9BURK</name>
<feature type="domain" description="ABC transmembrane type-1" evidence="8">
    <location>
        <begin position="97"/>
        <end position="297"/>
    </location>
</feature>
<keyword evidence="5 7" id="KW-1133">Transmembrane helix</keyword>
<accession>H3KHR6</accession>
<dbReference type="SUPFAM" id="SSF161098">
    <property type="entry name" value="MetI-like"/>
    <property type="match status" value="1"/>
</dbReference>
<evidence type="ECO:0000259" key="8">
    <source>
        <dbReference type="PROSITE" id="PS50928"/>
    </source>
</evidence>
<dbReference type="PANTHER" id="PTHR43386">
    <property type="entry name" value="OLIGOPEPTIDE TRANSPORT SYSTEM PERMEASE PROTEIN APPC"/>
    <property type="match status" value="1"/>
</dbReference>
<keyword evidence="10" id="KW-1185">Reference proteome</keyword>
<evidence type="ECO:0000313" key="9">
    <source>
        <dbReference type="EMBL" id="EHY30327.1"/>
    </source>
</evidence>
<protein>
    <submittedName>
        <fullName evidence="9">Putative dipeptide ABC transporter, permease protein DppC</fullName>
    </submittedName>
</protein>
<comment type="caution">
    <text evidence="9">The sequence shown here is derived from an EMBL/GenBank/DDBJ whole genome shotgun (WGS) entry which is preliminary data.</text>
</comment>
<dbReference type="Pfam" id="PF00528">
    <property type="entry name" value="BPD_transp_1"/>
    <property type="match status" value="1"/>
</dbReference>
<dbReference type="AlphaFoldDB" id="H3KHR6"/>
<keyword evidence="6 7" id="KW-0472">Membrane</keyword>
<feature type="transmembrane region" description="Helical" evidence="7">
    <location>
        <begin position="99"/>
        <end position="124"/>
    </location>
</feature>